<dbReference type="PANTHER" id="PTHR31170">
    <property type="entry name" value="BNAC04G53230D PROTEIN"/>
    <property type="match status" value="1"/>
</dbReference>
<evidence type="ECO:0000313" key="2">
    <source>
        <dbReference type="EMBL" id="KAF1002971.1"/>
    </source>
</evidence>
<name>A0A6L5BB91_APIGR</name>
<sequence>MDNLMITKESNKDVYMVVEEDKNEVRINLKENNKEVHIYIEEKNKEVHPSQDDFKRPRELAVKSLVSSLNKELVALPDDLYGGFIFKVSEKYRKLKEESYTPRVVSIGPLHHGKSHLQAMEVYKLKCLKHCLNKYGISLNELGEHVTEVEGHVRACYEDFKFNSEEFSKMILVDAIFIIQLIVKDDAHMSDQAEILGGNSWKASDIMHDMLLLENQLPLFFIAGLLRILDPVHKKDYSEDLPEYFHDTLEDLPEYSPDILEDSPDYFQESVGNLADIFQESSEHSAHCEESSKESAEATPVNYLETYERSHDYYQESFLKDLLEYFEEVGITCRLSLTPDCKYAWHLVDFLLTLHVPSNSTRKSLPNGSGRFEYNRTASKLQKAGVRFNHGKSKLFEVSFDKKAGLLTIPQLTVNDMTETFFRNLIAFEQYEHSDKFITSYIIFMDRLINTAEDVELLVKHKIIKNLLGDKQLVADLFNNIHKEVIEDDRNFYFAETCRDLDGYSKDYIHRWKSRWFRWRLILKNKYFNNPWSAISFIAAGIVIILTVVQTVCDVLGI</sequence>
<proteinExistence type="predicted"/>
<dbReference type="PANTHER" id="PTHR31170:SF25">
    <property type="entry name" value="BNAA09G04570D PROTEIN"/>
    <property type="match status" value="1"/>
</dbReference>
<evidence type="ECO:0000313" key="3">
    <source>
        <dbReference type="Proteomes" id="UP000593563"/>
    </source>
</evidence>
<keyword evidence="1" id="KW-1133">Transmembrane helix</keyword>
<keyword evidence="1" id="KW-0472">Membrane</keyword>
<comment type="caution">
    <text evidence="2">The sequence shown here is derived from an EMBL/GenBank/DDBJ whole genome shotgun (WGS) entry which is preliminary data.</text>
</comment>
<dbReference type="EMBL" id="WRXP01000046">
    <property type="protein sequence ID" value="KAF1002971.1"/>
    <property type="molecule type" value="Genomic_DNA"/>
</dbReference>
<dbReference type="AlphaFoldDB" id="A0A6L5BB91"/>
<keyword evidence="1" id="KW-0812">Transmembrane</keyword>
<gene>
    <name evidence="2" type="ORF">AG4045_005138</name>
</gene>
<keyword evidence="3" id="KW-1185">Reference proteome</keyword>
<organism evidence="2 3">
    <name type="scientific">Apium graveolens</name>
    <name type="common">Celery</name>
    <dbReference type="NCBI Taxonomy" id="4045"/>
    <lineage>
        <taxon>Eukaryota</taxon>
        <taxon>Viridiplantae</taxon>
        <taxon>Streptophyta</taxon>
        <taxon>Embryophyta</taxon>
        <taxon>Tracheophyta</taxon>
        <taxon>Spermatophyta</taxon>
        <taxon>Magnoliopsida</taxon>
        <taxon>eudicotyledons</taxon>
        <taxon>Gunneridae</taxon>
        <taxon>Pentapetalae</taxon>
        <taxon>asterids</taxon>
        <taxon>campanulids</taxon>
        <taxon>Apiales</taxon>
        <taxon>Apiaceae</taxon>
        <taxon>Apioideae</taxon>
        <taxon>apioid superclade</taxon>
        <taxon>Apieae</taxon>
        <taxon>Apium</taxon>
    </lineage>
</organism>
<evidence type="ECO:0000256" key="1">
    <source>
        <dbReference type="SAM" id="Phobius"/>
    </source>
</evidence>
<feature type="transmembrane region" description="Helical" evidence="1">
    <location>
        <begin position="532"/>
        <end position="556"/>
    </location>
</feature>
<dbReference type="Proteomes" id="UP000593563">
    <property type="component" value="Unassembled WGS sequence"/>
</dbReference>
<dbReference type="Pfam" id="PF03140">
    <property type="entry name" value="DUF247"/>
    <property type="match status" value="1"/>
</dbReference>
<reference evidence="2" key="1">
    <citation type="submission" date="2020-01" db="EMBL/GenBank/DDBJ databases">
        <title>The Celery Genome Sequence Reveals Sequential Paleo-tetraploidization, Resistance Gene Elimination, Karyotype Evolution, and Functional Innovation in Apiales.</title>
        <authorList>
            <person name="Song X."/>
        </authorList>
    </citation>
    <scope>NUCLEOTIDE SEQUENCE</scope>
    <source>
        <tissue evidence="2">Leaf</tissue>
    </source>
</reference>
<protein>
    <submittedName>
        <fullName evidence="2">Uncharacterized protein</fullName>
    </submittedName>
</protein>
<accession>A0A6L5BB91</accession>
<dbReference type="InterPro" id="IPR004158">
    <property type="entry name" value="DUF247_pln"/>
</dbReference>